<feature type="domain" description="PAC" evidence="10">
    <location>
        <begin position="546"/>
        <end position="601"/>
    </location>
</feature>
<dbReference type="PROSITE" id="PS50109">
    <property type="entry name" value="HIS_KIN"/>
    <property type="match status" value="1"/>
</dbReference>
<evidence type="ECO:0000256" key="1">
    <source>
        <dbReference type="ARBA" id="ARBA00000085"/>
    </source>
</evidence>
<organism evidence="11 12">
    <name type="scientific">Chloroherpeton thalassium (strain ATCC 35110 / GB-78)</name>
    <dbReference type="NCBI Taxonomy" id="517418"/>
    <lineage>
        <taxon>Bacteria</taxon>
        <taxon>Pseudomonadati</taxon>
        <taxon>Chlorobiota</taxon>
        <taxon>Chlorobiia</taxon>
        <taxon>Chlorobiales</taxon>
        <taxon>Chloroherpetonaceae</taxon>
        <taxon>Chloroherpeton</taxon>
    </lineage>
</organism>
<gene>
    <name evidence="11" type="ordered locus">Ctha_0688</name>
</gene>
<evidence type="ECO:0000313" key="11">
    <source>
        <dbReference type="EMBL" id="ACF13157.1"/>
    </source>
</evidence>
<evidence type="ECO:0000313" key="12">
    <source>
        <dbReference type="Proteomes" id="UP000001208"/>
    </source>
</evidence>
<feature type="domain" description="PAS" evidence="9">
    <location>
        <begin position="190"/>
        <end position="230"/>
    </location>
</feature>
<dbReference type="GO" id="GO:0000155">
    <property type="term" value="F:phosphorelay sensor kinase activity"/>
    <property type="evidence" value="ECO:0007669"/>
    <property type="project" value="InterPro"/>
</dbReference>
<dbReference type="InterPro" id="IPR003661">
    <property type="entry name" value="HisK_dim/P_dom"/>
</dbReference>
<dbReference type="PROSITE" id="PS50113">
    <property type="entry name" value="PAC"/>
    <property type="match status" value="5"/>
</dbReference>
<name>B3QVV0_CHLT3</name>
<dbReference type="SMART" id="SM00388">
    <property type="entry name" value="HisKA"/>
    <property type="match status" value="1"/>
</dbReference>
<reference evidence="11 12" key="1">
    <citation type="submission" date="2008-06" db="EMBL/GenBank/DDBJ databases">
        <title>Complete sequence of Chloroherpeton thalassium ATCC 35110.</title>
        <authorList>
            <consortium name="US DOE Joint Genome Institute"/>
            <person name="Lucas S."/>
            <person name="Copeland A."/>
            <person name="Lapidus A."/>
            <person name="Glavina del Rio T."/>
            <person name="Dalin E."/>
            <person name="Tice H."/>
            <person name="Bruce D."/>
            <person name="Goodwin L."/>
            <person name="Pitluck S."/>
            <person name="Schmutz J."/>
            <person name="Larimer F."/>
            <person name="Land M."/>
            <person name="Hauser L."/>
            <person name="Kyrpides N."/>
            <person name="Mikhailova N."/>
            <person name="Liu Z."/>
            <person name="Li T."/>
            <person name="Zhao F."/>
            <person name="Overmann J."/>
            <person name="Bryant D.A."/>
            <person name="Richardson P."/>
        </authorList>
    </citation>
    <scope>NUCLEOTIDE SEQUENCE [LARGE SCALE GENOMIC DNA]</scope>
    <source>
        <strain evidence="12">ATCC 35110 / GB-78</strain>
    </source>
</reference>
<sequence>MSSTESSRVYERLERLNAILKAIRHVGHLVNREKDAHKLLQQAVDILIETRKYEAVWIALLQEAKINAIFHASKGKNYGTFFEKLQGKSPLFCTLEALRHENAISICHHNTACKTCPLFSDFPSGAAIAAKIFHNDVLYGALTVYVSSATLADQEELDLITGIAGDIGFALYSIEMELKATQATKAMKEREEKYRSLFHFSTDAIVIYDVHGALLEANQKAIEMFGYENEAEIKTRRLIDHHPSIENEFLESTCAALKKEGLVHLEISALRKDGAMFPAEISATLIKIDEKKYIQWIVRDLVAKKQADAALLENAAHYQALFENSPIPLWEEDCSELVEYFRHLTALGISDIPTYLEENPEAVYQSISLVKIVDMNRAALALHRAASKEILTPVFPSILVNTSIEAIKEILISIAQKKPKSNIDVKITTLDGEDKEILLSWDTVPGYEQTLKRVFVSTIDITPLKQAQTALQTQERFLDDVFNSIQDGISVLDANLNVIRVNRSMENRHANQMPLVGKKCYEAYRDRSTPCPHCPTMKALQTGKPHTDTVQVPHNKIGETGPSWIELRAFPIKSDDGNITGVIEYIKDITLQKQIEEQHLISEERLNLAVLGAGVGLWDWHVTSDELITNERWAEIIGYTLEELQPITSQTRRSLVHPEDLSHSAILLKEHFKKRTSQYECEVRMKHKTGEWVWVLERGKVMEWDENRLPIRMAGTLLDISLRKLTEETLRKNEHFLQTITDCTPSFIYIYDLIEGRNFWVNPTHQQIFGEIFYKDTSTLAFHDIMERMHPDDKSKMSKCIPSLQNKPDGEIFEVEFRMIDDDGVCHWFDDKVSVFERNEKGEITKIIGAGIDVSARKRAETAQQESRAQLLSVLNNSPLQIWAFNGEEYLFLSEEWYRYSGQQRTPHPGIDIWLEAVPTEDLGRAGAVWQKAWAEKSAHDNFFRLRNFNGEYRYFQCRAVPIFNHDGEFQYFIGYNVDISDRIRAEEELRKFSKVVEQSPSCVLITDLNGNIEYVNPFFTKLTGYSAEEVLGKNPKILKSGEMNETVYDTLWKTITAGGIWNGELHNQKKNGELFWEEVSICPLFDEEGYITHYFAVKQDITSKKKIEEQLRQSQKMEAIGQLAGGVAHDFNNILTVILANSEIALAKLKDQPSAQDNIQQVKKAANRAASLTRQLLAFSRKQILEPKILDLNDLIQNLQKMLARLIGEDISLIIKYAPNLKQIKADPGQIEQVIVNLAVNARDAMPSGGNLIIETENAHVDESFFKHHNCLDHSEFVLMTITDTGLGMDKATLKRIFEPFFTTKGQSKGTGLGLATVYGIIRQSGGLIQVYSEPEMGTVFKVYLPAISEKTKPEIEHEEFCEDLTGTETILLVEDEAFIREVISKGLTDLGYTIFDAANGEEALDISKKYGQKIDLLLTDVVMPKMSGKELSDKIMADRPNLKVVYMSGYTDTAIVNHGVLEEGTLFIQKPFAIPMLAKFIREVL</sequence>
<dbReference type="SUPFAM" id="SSF55785">
    <property type="entry name" value="PYP-like sensor domain (PAS domain)"/>
    <property type="match status" value="6"/>
</dbReference>
<dbReference type="InterPro" id="IPR001789">
    <property type="entry name" value="Sig_transdc_resp-reg_receiver"/>
</dbReference>
<dbReference type="NCBIfam" id="TIGR00229">
    <property type="entry name" value="sensory_box"/>
    <property type="match status" value="6"/>
</dbReference>
<feature type="domain" description="PAC" evidence="10">
    <location>
        <begin position="940"/>
        <end position="992"/>
    </location>
</feature>
<evidence type="ECO:0000256" key="2">
    <source>
        <dbReference type="ARBA" id="ARBA00012438"/>
    </source>
</evidence>
<dbReference type="CDD" id="cd00130">
    <property type="entry name" value="PAS"/>
    <property type="match status" value="3"/>
</dbReference>
<feature type="domain" description="PAC" evidence="10">
    <location>
        <begin position="1062"/>
        <end position="1114"/>
    </location>
</feature>
<dbReference type="SUPFAM" id="SSF55781">
    <property type="entry name" value="GAF domain-like"/>
    <property type="match status" value="1"/>
</dbReference>
<dbReference type="SMART" id="SM00086">
    <property type="entry name" value="PAC"/>
    <property type="match status" value="7"/>
</dbReference>
<dbReference type="SMART" id="SM00448">
    <property type="entry name" value="REC"/>
    <property type="match status" value="1"/>
</dbReference>
<keyword evidence="3 6" id="KW-0597">Phosphoprotein</keyword>
<dbReference type="SUPFAM" id="SSF52172">
    <property type="entry name" value="CheY-like"/>
    <property type="match status" value="1"/>
</dbReference>
<dbReference type="Gene3D" id="3.30.450.40">
    <property type="match status" value="1"/>
</dbReference>
<dbReference type="InterPro" id="IPR036890">
    <property type="entry name" value="HATPase_C_sf"/>
</dbReference>
<evidence type="ECO:0000259" key="9">
    <source>
        <dbReference type="PROSITE" id="PS50112"/>
    </source>
</evidence>
<dbReference type="InterPro" id="IPR035965">
    <property type="entry name" value="PAS-like_dom_sf"/>
</dbReference>
<dbReference type="InterPro" id="IPR003594">
    <property type="entry name" value="HATPase_dom"/>
</dbReference>
<dbReference type="eggNOG" id="COG2202">
    <property type="taxonomic scope" value="Bacteria"/>
</dbReference>
<feature type="domain" description="Histidine kinase" evidence="7">
    <location>
        <begin position="1127"/>
        <end position="1350"/>
    </location>
</feature>
<dbReference type="eggNOG" id="COG4191">
    <property type="taxonomic scope" value="Bacteria"/>
</dbReference>
<evidence type="ECO:0000259" key="7">
    <source>
        <dbReference type="PROSITE" id="PS50109"/>
    </source>
</evidence>
<dbReference type="Pfam" id="PF08447">
    <property type="entry name" value="PAS_3"/>
    <property type="match status" value="3"/>
</dbReference>
<proteinExistence type="predicted"/>
<dbReference type="eggNOG" id="COG2203">
    <property type="taxonomic scope" value="Bacteria"/>
</dbReference>
<evidence type="ECO:0000259" key="8">
    <source>
        <dbReference type="PROSITE" id="PS50110"/>
    </source>
</evidence>
<dbReference type="EMBL" id="CP001100">
    <property type="protein sequence ID" value="ACF13157.1"/>
    <property type="molecule type" value="Genomic_DNA"/>
</dbReference>
<dbReference type="Proteomes" id="UP000001208">
    <property type="component" value="Chromosome"/>
</dbReference>
<evidence type="ECO:0000256" key="6">
    <source>
        <dbReference type="PROSITE-ProRule" id="PRU00169"/>
    </source>
</evidence>
<dbReference type="SMART" id="SM00387">
    <property type="entry name" value="HATPase_c"/>
    <property type="match status" value="1"/>
</dbReference>
<feature type="modified residue" description="4-aspartylphosphate" evidence="6">
    <location>
        <position position="1422"/>
    </location>
</feature>
<dbReference type="InterPro" id="IPR000700">
    <property type="entry name" value="PAS-assoc_C"/>
</dbReference>
<dbReference type="InterPro" id="IPR004358">
    <property type="entry name" value="Sig_transdc_His_kin-like_C"/>
</dbReference>
<dbReference type="SMART" id="SM00091">
    <property type="entry name" value="PAS"/>
    <property type="match status" value="5"/>
</dbReference>
<dbReference type="Pfam" id="PF02518">
    <property type="entry name" value="HATPase_c"/>
    <property type="match status" value="1"/>
</dbReference>
<dbReference type="InterPro" id="IPR013655">
    <property type="entry name" value="PAS_fold_3"/>
</dbReference>
<dbReference type="Gene3D" id="1.10.287.130">
    <property type="match status" value="1"/>
</dbReference>
<dbReference type="PANTHER" id="PTHR43304:SF1">
    <property type="entry name" value="PAC DOMAIN-CONTAINING PROTEIN"/>
    <property type="match status" value="1"/>
</dbReference>
<dbReference type="KEGG" id="cts:Ctha_0688"/>
<dbReference type="Pfam" id="PF00512">
    <property type="entry name" value="HisKA"/>
    <property type="match status" value="1"/>
</dbReference>
<dbReference type="HOGENOM" id="CLU_255921_0_0_10"/>
<dbReference type="STRING" id="517418.Ctha_0688"/>
<keyword evidence="12" id="KW-1185">Reference proteome</keyword>
<dbReference type="PANTHER" id="PTHR43304">
    <property type="entry name" value="PHYTOCHROME-LIKE PROTEIN CPH1"/>
    <property type="match status" value="1"/>
</dbReference>
<protein>
    <recommendedName>
        <fullName evidence="2">histidine kinase</fullName>
        <ecNumber evidence="2">2.7.13.3</ecNumber>
    </recommendedName>
</protein>
<evidence type="ECO:0000256" key="5">
    <source>
        <dbReference type="ARBA" id="ARBA00022777"/>
    </source>
</evidence>
<dbReference type="SUPFAM" id="SSF55874">
    <property type="entry name" value="ATPase domain of HSP90 chaperone/DNA topoisomerase II/histidine kinase"/>
    <property type="match status" value="1"/>
</dbReference>
<dbReference type="Pfam" id="PF08448">
    <property type="entry name" value="PAS_4"/>
    <property type="match status" value="1"/>
</dbReference>
<feature type="domain" description="PAS" evidence="9">
    <location>
        <begin position="989"/>
        <end position="1035"/>
    </location>
</feature>
<keyword evidence="5 11" id="KW-0418">Kinase</keyword>
<feature type="domain" description="PAC" evidence="10">
    <location>
        <begin position="813"/>
        <end position="866"/>
    </location>
</feature>
<keyword evidence="4" id="KW-0808">Transferase</keyword>
<dbReference type="InterPro" id="IPR052162">
    <property type="entry name" value="Sensor_kinase/Photoreceptor"/>
</dbReference>
<dbReference type="InterPro" id="IPR029016">
    <property type="entry name" value="GAF-like_dom_sf"/>
</dbReference>
<dbReference type="OrthoDB" id="597665at2"/>
<accession>B3QVV0</accession>
<dbReference type="SUPFAM" id="SSF47384">
    <property type="entry name" value="Homodimeric domain of signal transducing histidine kinase"/>
    <property type="match status" value="1"/>
</dbReference>
<evidence type="ECO:0000256" key="3">
    <source>
        <dbReference type="ARBA" id="ARBA00022553"/>
    </source>
</evidence>
<dbReference type="PROSITE" id="PS50110">
    <property type="entry name" value="RESPONSE_REGULATORY"/>
    <property type="match status" value="1"/>
</dbReference>
<dbReference type="InterPro" id="IPR005467">
    <property type="entry name" value="His_kinase_dom"/>
</dbReference>
<comment type="catalytic activity">
    <reaction evidence="1">
        <text>ATP + protein L-histidine = ADP + protein N-phospho-L-histidine.</text>
        <dbReference type="EC" id="2.7.13.3"/>
    </reaction>
</comment>
<dbReference type="RefSeq" id="WP_012499241.1">
    <property type="nucleotide sequence ID" value="NC_011026.1"/>
</dbReference>
<dbReference type="InterPro" id="IPR013656">
    <property type="entry name" value="PAS_4"/>
</dbReference>
<dbReference type="Gene3D" id="3.30.565.10">
    <property type="entry name" value="Histidine kinase-like ATPase, C-terminal domain"/>
    <property type="match status" value="1"/>
</dbReference>
<feature type="domain" description="Response regulatory" evidence="8">
    <location>
        <begin position="1371"/>
        <end position="1487"/>
    </location>
</feature>
<dbReference type="PRINTS" id="PR00344">
    <property type="entry name" value="BCTRLSENSOR"/>
</dbReference>
<dbReference type="EC" id="2.7.13.3" evidence="2"/>
<evidence type="ECO:0000256" key="4">
    <source>
        <dbReference type="ARBA" id="ARBA00022679"/>
    </source>
</evidence>
<dbReference type="eggNOG" id="COG3829">
    <property type="taxonomic scope" value="Bacteria"/>
</dbReference>
<dbReference type="Gene3D" id="3.30.450.20">
    <property type="entry name" value="PAS domain"/>
    <property type="match status" value="7"/>
</dbReference>
<dbReference type="InterPro" id="IPR011006">
    <property type="entry name" value="CheY-like_superfamily"/>
</dbReference>
<dbReference type="InterPro" id="IPR036097">
    <property type="entry name" value="HisK_dim/P_sf"/>
</dbReference>
<dbReference type="PROSITE" id="PS50112">
    <property type="entry name" value="PAS"/>
    <property type="match status" value="2"/>
</dbReference>
<dbReference type="Gene3D" id="3.40.50.2300">
    <property type="match status" value="1"/>
</dbReference>
<dbReference type="Pfam" id="PF13426">
    <property type="entry name" value="PAS_9"/>
    <property type="match status" value="2"/>
</dbReference>
<dbReference type="CDD" id="cd00082">
    <property type="entry name" value="HisKA"/>
    <property type="match status" value="1"/>
</dbReference>
<feature type="domain" description="PAC" evidence="10">
    <location>
        <begin position="679"/>
        <end position="732"/>
    </location>
</feature>
<evidence type="ECO:0000259" key="10">
    <source>
        <dbReference type="PROSITE" id="PS50113"/>
    </source>
</evidence>
<dbReference type="Pfam" id="PF00072">
    <property type="entry name" value="Response_reg"/>
    <property type="match status" value="1"/>
</dbReference>
<dbReference type="eggNOG" id="COG0784">
    <property type="taxonomic scope" value="Bacteria"/>
</dbReference>
<dbReference type="InterPro" id="IPR001610">
    <property type="entry name" value="PAC"/>
</dbReference>
<dbReference type="InterPro" id="IPR000014">
    <property type="entry name" value="PAS"/>
</dbReference>